<gene>
    <name evidence="2" type="ORF">VSA01S_17510</name>
</gene>
<proteinExistence type="predicted"/>
<name>A0A511QED5_9VIBR</name>
<dbReference type="InterPro" id="IPR012902">
    <property type="entry name" value="N_methyl_site"/>
</dbReference>
<protein>
    <submittedName>
        <fullName evidence="2">Pilus assembly protein PilV</fullName>
    </submittedName>
</protein>
<organism evidence="2 3">
    <name type="scientific">Vibrio sagamiensis NBRC 104589</name>
    <dbReference type="NCBI Taxonomy" id="1219064"/>
    <lineage>
        <taxon>Bacteria</taxon>
        <taxon>Pseudomonadati</taxon>
        <taxon>Pseudomonadota</taxon>
        <taxon>Gammaproteobacteria</taxon>
        <taxon>Vibrionales</taxon>
        <taxon>Vibrionaceae</taxon>
        <taxon>Vibrio</taxon>
    </lineage>
</organism>
<evidence type="ECO:0000256" key="1">
    <source>
        <dbReference type="SAM" id="Phobius"/>
    </source>
</evidence>
<keyword evidence="1" id="KW-0812">Transmembrane</keyword>
<accession>A0A511QED5</accession>
<reference evidence="2 3" key="1">
    <citation type="submission" date="2019-07" db="EMBL/GenBank/DDBJ databases">
        <title>Whole genome shotgun sequence of Vibrio sagamiensis NBRC 104589.</title>
        <authorList>
            <person name="Hosoyama A."/>
            <person name="Uohara A."/>
            <person name="Ohji S."/>
            <person name="Ichikawa N."/>
        </authorList>
    </citation>
    <scope>NUCLEOTIDE SEQUENCE [LARGE SCALE GENOMIC DNA]</scope>
    <source>
        <strain evidence="2 3">NBRC 104589</strain>
    </source>
</reference>
<comment type="caution">
    <text evidence="2">The sequence shown here is derived from an EMBL/GenBank/DDBJ whole genome shotgun (WGS) entry which is preliminary data.</text>
</comment>
<evidence type="ECO:0000313" key="2">
    <source>
        <dbReference type="EMBL" id="GEM75639.1"/>
    </source>
</evidence>
<dbReference type="NCBIfam" id="TIGR02532">
    <property type="entry name" value="IV_pilin_GFxxxE"/>
    <property type="match status" value="1"/>
</dbReference>
<dbReference type="PROSITE" id="PS00409">
    <property type="entry name" value="PROKAR_NTER_METHYL"/>
    <property type="match status" value="1"/>
</dbReference>
<dbReference type="EMBL" id="BJXJ01000014">
    <property type="protein sequence ID" value="GEM75639.1"/>
    <property type="molecule type" value="Genomic_DNA"/>
</dbReference>
<dbReference type="Pfam" id="PF07963">
    <property type="entry name" value="N_methyl"/>
    <property type="match status" value="1"/>
</dbReference>
<dbReference type="AlphaFoldDB" id="A0A511QED5"/>
<keyword evidence="1" id="KW-0472">Membrane</keyword>
<dbReference type="Proteomes" id="UP000321922">
    <property type="component" value="Unassembled WGS sequence"/>
</dbReference>
<feature type="transmembrane region" description="Helical" evidence="1">
    <location>
        <begin position="12"/>
        <end position="32"/>
    </location>
</feature>
<keyword evidence="3" id="KW-1185">Reference proteome</keyword>
<keyword evidence="1" id="KW-1133">Transmembrane helix</keyword>
<sequence>MDLGMISTIRGLSLIEVLVSLVLISIGALGLIKLQVFIERKSDYALHSIEALRLAENKLEWFRTRGASDALSTVSSAQFATLTADSFKSGQYTVSWQVSSERSSASLKSVVITSHWQDRTGQQQSLELRTMLSRFNEFEN</sequence>
<evidence type="ECO:0000313" key="3">
    <source>
        <dbReference type="Proteomes" id="UP000321922"/>
    </source>
</evidence>